<feature type="compositionally biased region" description="Low complexity" evidence="1">
    <location>
        <begin position="556"/>
        <end position="565"/>
    </location>
</feature>
<dbReference type="InterPro" id="IPR050228">
    <property type="entry name" value="Carboxylesterase_BioH"/>
</dbReference>
<evidence type="ECO:0000313" key="3">
    <source>
        <dbReference type="Proteomes" id="UP000605986"/>
    </source>
</evidence>
<evidence type="ECO:0000313" key="2">
    <source>
        <dbReference type="EMBL" id="KAF4445995.1"/>
    </source>
</evidence>
<keyword evidence="3" id="KW-1185">Reference proteome</keyword>
<feature type="compositionally biased region" description="Polar residues" evidence="1">
    <location>
        <begin position="721"/>
        <end position="738"/>
    </location>
</feature>
<dbReference type="SUPFAM" id="SSF53474">
    <property type="entry name" value="alpha/beta-Hydrolases"/>
    <property type="match status" value="1"/>
</dbReference>
<dbReference type="OrthoDB" id="9978720at2759"/>
<accession>A0A8H4NSE3</accession>
<gene>
    <name evidence="2" type="ORF">F53441_10301</name>
</gene>
<sequence>MNRYPPSSSEKSSEDQSSRPEPSDRRREDTQSCDLPSLQLGVKDLGIQNKEAMCSRTTFFVNVDWRMGATLATVTNIVGQMYVECLEPAERLYPYPIVLIHGDFHTGQTTKPDGQPGWASFFLNKGFQVFIVDLPPSGRSNFLTPSHYIHRDVGTSSSTIPARGIESSLTAPGVPREPNVPLQYEKARFHNKWPGTGQRGDPIFAKYCASLVTLHLNKVERQSLAQNALQALLGHIGKSVLVGEGSGGTAAWLATDVEPDLVAGAIALEPSGPPFGTALPKEGNPYREYTPFIKFEEGSRIYGLADIPLTYDPPANPHEGFDHPERDPLDITRVVSRDGKSECFMQVNKARKLINIKKVANAIVTAHASSHGMYDWATAGFMMQAGVKCDWIKLEDRQIFGNGHLMFLETNSDEIAQVLLDWILKNTIPAAFKMAVSEPTPPPELSEFDASIESLKTRNRRSVESISSQRTRLLSSMPTSKTVNQVQLPSTPLPPTEKQPRHRLVEPSCQQSLGNFKKRAAPSSGQTTISVEERPDSPHPHSYSSDNPKRPRLAHTTETSTPSSSFPALPSSQESKASSDQTKHGDASLAYQQQNQAKPAESTVPDTVSMKPSFPPGTFAQLKLQATADNRPAMEIPALSRPVMEMPVLSPSSQTQVPAHLFSRVNHLYEHMPMGQDFSPLQRDSQHNFNMNNSHTTARFERQTGTAEESIAAIAMYNQSRLPSGSTHPSASSGQQYRSPMAQPQLQNPYLQQLGHSPALNASGGFMPVSTSTPTEEPFTMATPGGHYTPSLMPSTLGSHSNSPFGTHPQMTPPSPSPAPRPASNPPVFNLNMGSPASHASQKKPASE</sequence>
<dbReference type="Proteomes" id="UP000605986">
    <property type="component" value="Unassembled WGS sequence"/>
</dbReference>
<dbReference type="EMBL" id="JAADJG010000485">
    <property type="protein sequence ID" value="KAF4445995.1"/>
    <property type="molecule type" value="Genomic_DNA"/>
</dbReference>
<feature type="compositionally biased region" description="Pro residues" evidence="1">
    <location>
        <begin position="811"/>
        <end position="825"/>
    </location>
</feature>
<organism evidence="2 3">
    <name type="scientific">Fusarium austroafricanum</name>
    <dbReference type="NCBI Taxonomy" id="2364996"/>
    <lineage>
        <taxon>Eukaryota</taxon>
        <taxon>Fungi</taxon>
        <taxon>Dikarya</taxon>
        <taxon>Ascomycota</taxon>
        <taxon>Pezizomycotina</taxon>
        <taxon>Sordariomycetes</taxon>
        <taxon>Hypocreomycetidae</taxon>
        <taxon>Hypocreales</taxon>
        <taxon>Nectriaceae</taxon>
        <taxon>Fusarium</taxon>
        <taxon>Fusarium concolor species complex</taxon>
    </lineage>
</organism>
<feature type="region of interest" description="Disordered" evidence="1">
    <location>
        <begin position="755"/>
        <end position="848"/>
    </location>
</feature>
<dbReference type="InterPro" id="IPR029058">
    <property type="entry name" value="AB_hydrolase_fold"/>
</dbReference>
<feature type="region of interest" description="Disordered" evidence="1">
    <location>
        <begin position="1"/>
        <end position="33"/>
    </location>
</feature>
<feature type="region of interest" description="Disordered" evidence="1">
    <location>
        <begin position="721"/>
        <end position="740"/>
    </location>
</feature>
<dbReference type="CDD" id="cd12809">
    <property type="entry name" value="Esterase_713_like-2"/>
    <property type="match status" value="1"/>
</dbReference>
<feature type="compositionally biased region" description="Basic and acidic residues" evidence="1">
    <location>
        <begin position="11"/>
        <end position="30"/>
    </location>
</feature>
<reference evidence="2" key="1">
    <citation type="submission" date="2020-01" db="EMBL/GenBank/DDBJ databases">
        <title>Identification and distribution of gene clusters putatively required for synthesis of sphingolipid metabolism inhibitors in phylogenetically diverse species of the filamentous fungus Fusarium.</title>
        <authorList>
            <person name="Kim H.-S."/>
            <person name="Busman M."/>
            <person name="Brown D.W."/>
            <person name="Divon H."/>
            <person name="Uhlig S."/>
            <person name="Proctor R.H."/>
        </authorList>
    </citation>
    <scope>NUCLEOTIDE SEQUENCE</scope>
    <source>
        <strain evidence="2">NRRL 53441</strain>
    </source>
</reference>
<dbReference type="PANTHER" id="PTHR43194">
    <property type="entry name" value="HYDROLASE ALPHA/BETA FOLD FAMILY"/>
    <property type="match status" value="1"/>
</dbReference>
<feature type="compositionally biased region" description="Polar residues" evidence="1">
    <location>
        <begin position="570"/>
        <end position="580"/>
    </location>
</feature>
<evidence type="ECO:0000256" key="1">
    <source>
        <dbReference type="SAM" id="MobiDB-lite"/>
    </source>
</evidence>
<protein>
    <recommendedName>
        <fullName evidence="4">AB hydrolase-1 domain-containing protein</fullName>
    </recommendedName>
</protein>
<dbReference type="Gene3D" id="3.40.50.1820">
    <property type="entry name" value="alpha/beta hydrolase"/>
    <property type="match status" value="1"/>
</dbReference>
<evidence type="ECO:0008006" key="4">
    <source>
        <dbReference type="Google" id="ProtNLM"/>
    </source>
</evidence>
<proteinExistence type="predicted"/>
<name>A0A8H4NSE3_9HYPO</name>
<feature type="region of interest" description="Disordered" evidence="1">
    <location>
        <begin position="461"/>
        <end position="613"/>
    </location>
</feature>
<dbReference type="PANTHER" id="PTHR43194:SF4">
    <property type="entry name" value="AB HYDROLASE-1 DOMAIN-CONTAINING PROTEIN"/>
    <property type="match status" value="1"/>
</dbReference>
<dbReference type="AlphaFoldDB" id="A0A8H4NSE3"/>
<feature type="compositionally biased region" description="Polar residues" evidence="1">
    <location>
        <begin position="464"/>
        <end position="490"/>
    </location>
</feature>
<feature type="compositionally biased region" description="Polar residues" evidence="1">
    <location>
        <begin position="792"/>
        <end position="805"/>
    </location>
</feature>
<comment type="caution">
    <text evidence="2">The sequence shown here is derived from an EMBL/GenBank/DDBJ whole genome shotgun (WGS) entry which is preliminary data.</text>
</comment>